<accession>A0A8H4TYC7</accession>
<feature type="compositionally biased region" description="Basic and acidic residues" evidence="1">
    <location>
        <begin position="214"/>
        <end position="230"/>
    </location>
</feature>
<feature type="compositionally biased region" description="Polar residues" evidence="1">
    <location>
        <begin position="231"/>
        <end position="249"/>
    </location>
</feature>
<proteinExistence type="predicted"/>
<keyword evidence="4" id="KW-1185">Reference proteome</keyword>
<feature type="region of interest" description="Disordered" evidence="1">
    <location>
        <begin position="214"/>
        <end position="249"/>
    </location>
</feature>
<reference evidence="3" key="1">
    <citation type="journal article" date="2020" name="BMC Genomics">
        <title>Correction to: Identification and distribution of gene clusters required for synthesis of sphingolipid metabolism inhibitors in diverse species of the filamentous fungus Fusarium.</title>
        <authorList>
            <person name="Kim H.S."/>
            <person name="Lohmar J.M."/>
            <person name="Busman M."/>
            <person name="Brown D.W."/>
            <person name="Naumann T.A."/>
            <person name="Divon H.H."/>
            <person name="Lysoe E."/>
            <person name="Uhlig S."/>
            <person name="Proctor R.H."/>
        </authorList>
    </citation>
    <scope>NUCLEOTIDE SEQUENCE</scope>
    <source>
        <strain evidence="3">NRRL 20472</strain>
    </source>
</reference>
<feature type="transmembrane region" description="Helical" evidence="2">
    <location>
        <begin position="116"/>
        <end position="139"/>
    </location>
</feature>
<keyword evidence="2" id="KW-1133">Transmembrane helix</keyword>
<feature type="transmembrane region" description="Helical" evidence="2">
    <location>
        <begin position="159"/>
        <end position="189"/>
    </location>
</feature>
<reference evidence="3" key="2">
    <citation type="submission" date="2020-05" db="EMBL/GenBank/DDBJ databases">
        <authorList>
            <person name="Kim H.-S."/>
            <person name="Proctor R.H."/>
            <person name="Brown D.W."/>
        </authorList>
    </citation>
    <scope>NUCLEOTIDE SEQUENCE</scope>
    <source>
        <strain evidence="3">NRRL 20472</strain>
    </source>
</reference>
<organism evidence="3 4">
    <name type="scientific">Fusarium sarcochroum</name>
    <dbReference type="NCBI Taxonomy" id="1208366"/>
    <lineage>
        <taxon>Eukaryota</taxon>
        <taxon>Fungi</taxon>
        <taxon>Dikarya</taxon>
        <taxon>Ascomycota</taxon>
        <taxon>Pezizomycotina</taxon>
        <taxon>Sordariomycetes</taxon>
        <taxon>Hypocreomycetidae</taxon>
        <taxon>Hypocreales</taxon>
        <taxon>Nectriaceae</taxon>
        <taxon>Fusarium</taxon>
        <taxon>Fusarium lateritium species complex</taxon>
    </lineage>
</organism>
<dbReference type="AlphaFoldDB" id="A0A8H4TYC7"/>
<feature type="region of interest" description="Disordered" evidence="1">
    <location>
        <begin position="80"/>
        <end position="103"/>
    </location>
</feature>
<comment type="caution">
    <text evidence="3">The sequence shown here is derived from an EMBL/GenBank/DDBJ whole genome shotgun (WGS) entry which is preliminary data.</text>
</comment>
<protein>
    <submittedName>
        <fullName evidence="3">Uncharacterized protein</fullName>
    </submittedName>
</protein>
<gene>
    <name evidence="3" type="ORF">FSARC_6103</name>
</gene>
<name>A0A8H4TYC7_9HYPO</name>
<evidence type="ECO:0000256" key="1">
    <source>
        <dbReference type="SAM" id="MobiDB-lite"/>
    </source>
</evidence>
<feature type="transmembrane region" description="Helical" evidence="2">
    <location>
        <begin position="51"/>
        <end position="70"/>
    </location>
</feature>
<evidence type="ECO:0000313" key="3">
    <source>
        <dbReference type="EMBL" id="KAF4966218.1"/>
    </source>
</evidence>
<feature type="compositionally biased region" description="Polar residues" evidence="1">
    <location>
        <begin position="86"/>
        <end position="97"/>
    </location>
</feature>
<evidence type="ECO:0000313" key="4">
    <source>
        <dbReference type="Proteomes" id="UP000622797"/>
    </source>
</evidence>
<keyword evidence="2" id="KW-0472">Membrane</keyword>
<evidence type="ECO:0000256" key="2">
    <source>
        <dbReference type="SAM" id="Phobius"/>
    </source>
</evidence>
<keyword evidence="2" id="KW-0812">Transmembrane</keyword>
<sequence length="268" mass="30359">MGQYDYQGLKDQPRNYRACLEFFATFDKLLAKKAQDVPSIPLWAKVLRSDTFWIVGAVIAINFFFTRMIVKQVKSKSNTHREKPAANSTVSTTTADSSNERPDEDKIANFRDLRCLGIILSSFFIPLQVLEVCWTFKMVVSLGKAVAPACEAVTLWKPYFLSVIVALLTVVLIVASWILCVGLAAYVLASQFKFIMMLIELPIPQFKLKNEHIPQPQRQEDCKPQPKSQRENIPQPQHQGHNNPKPQSRENITLDAIGRLLESQIQGI</sequence>
<dbReference type="Proteomes" id="UP000622797">
    <property type="component" value="Unassembled WGS sequence"/>
</dbReference>
<dbReference type="EMBL" id="JABEXW010000301">
    <property type="protein sequence ID" value="KAF4966218.1"/>
    <property type="molecule type" value="Genomic_DNA"/>
</dbReference>